<dbReference type="AlphaFoldDB" id="A0AAV1FF09"/>
<organism evidence="2 3">
    <name type="scientific">Xyrichtys novacula</name>
    <name type="common">Pearly razorfish</name>
    <name type="synonym">Hemipteronotus novacula</name>
    <dbReference type="NCBI Taxonomy" id="13765"/>
    <lineage>
        <taxon>Eukaryota</taxon>
        <taxon>Metazoa</taxon>
        <taxon>Chordata</taxon>
        <taxon>Craniata</taxon>
        <taxon>Vertebrata</taxon>
        <taxon>Euteleostomi</taxon>
        <taxon>Actinopterygii</taxon>
        <taxon>Neopterygii</taxon>
        <taxon>Teleostei</taxon>
        <taxon>Neoteleostei</taxon>
        <taxon>Acanthomorphata</taxon>
        <taxon>Eupercaria</taxon>
        <taxon>Labriformes</taxon>
        <taxon>Labridae</taxon>
        <taxon>Xyrichtys</taxon>
    </lineage>
</organism>
<name>A0AAV1FF09_XYRNO</name>
<proteinExistence type="predicted"/>
<gene>
    <name evidence="2" type="ORF">XNOV1_A043257</name>
</gene>
<feature type="compositionally biased region" description="Acidic residues" evidence="1">
    <location>
        <begin position="81"/>
        <end position="105"/>
    </location>
</feature>
<evidence type="ECO:0000313" key="3">
    <source>
        <dbReference type="Proteomes" id="UP001178508"/>
    </source>
</evidence>
<reference evidence="2" key="1">
    <citation type="submission" date="2023-08" db="EMBL/GenBank/DDBJ databases">
        <authorList>
            <person name="Alioto T."/>
            <person name="Alioto T."/>
            <person name="Gomez Garrido J."/>
        </authorList>
    </citation>
    <scope>NUCLEOTIDE SEQUENCE</scope>
</reference>
<accession>A0AAV1FF09</accession>
<protein>
    <submittedName>
        <fullName evidence="2">Uncharacterized protein</fullName>
    </submittedName>
</protein>
<dbReference type="Proteomes" id="UP001178508">
    <property type="component" value="Chromosome 7"/>
</dbReference>
<evidence type="ECO:0000313" key="2">
    <source>
        <dbReference type="EMBL" id="CAJ1059658.1"/>
    </source>
</evidence>
<feature type="region of interest" description="Disordered" evidence="1">
    <location>
        <begin position="80"/>
        <end position="105"/>
    </location>
</feature>
<sequence>MSPSRPSLRWTLDVSHHHSGLDRCNHRVACYKRAAAHIFERPKPHDPDQGWETNEEGALEPIWTAGPIMPSSLVDILAMEAESEEEEEEQDETIEDDMNNDEEDY</sequence>
<evidence type="ECO:0000256" key="1">
    <source>
        <dbReference type="SAM" id="MobiDB-lite"/>
    </source>
</evidence>
<dbReference type="EMBL" id="OY660870">
    <property type="protein sequence ID" value="CAJ1059658.1"/>
    <property type="molecule type" value="Genomic_DNA"/>
</dbReference>
<keyword evidence="3" id="KW-1185">Reference proteome</keyword>